<dbReference type="OrthoDB" id="291792at2759"/>
<feature type="region of interest" description="Disordered" evidence="1">
    <location>
        <begin position="501"/>
        <end position="520"/>
    </location>
</feature>
<dbReference type="InterPro" id="IPR026749">
    <property type="entry name" value="Tmem135"/>
</dbReference>
<gene>
    <name evidence="2" type="ORF">FCC1311_041602</name>
</gene>
<evidence type="ECO:0000313" key="3">
    <source>
        <dbReference type="Proteomes" id="UP000241890"/>
    </source>
</evidence>
<protein>
    <submittedName>
        <fullName evidence="2">Transmembrane protein 135</fullName>
    </submittedName>
</protein>
<feature type="region of interest" description="Disordered" evidence="1">
    <location>
        <begin position="1"/>
        <end position="88"/>
    </location>
</feature>
<name>A0A2R5GA89_9STRA</name>
<comment type="caution">
    <text evidence="2">The sequence shown here is derived from an EMBL/GenBank/DDBJ whole genome shotgun (WGS) entry which is preliminary data.</text>
</comment>
<feature type="compositionally biased region" description="Polar residues" evidence="1">
    <location>
        <begin position="63"/>
        <end position="73"/>
    </location>
</feature>
<accession>A0A2R5GA89</accession>
<dbReference type="PANTHER" id="PTHR12459:SF15">
    <property type="entry name" value="TRANSMEMBRANE PROTEIN 135"/>
    <property type="match status" value="1"/>
</dbReference>
<dbReference type="InParanoid" id="A0A2R5GA89"/>
<evidence type="ECO:0000256" key="1">
    <source>
        <dbReference type="SAM" id="MobiDB-lite"/>
    </source>
</evidence>
<dbReference type="Proteomes" id="UP000241890">
    <property type="component" value="Unassembled WGS sequence"/>
</dbReference>
<sequence length="545" mass="59512">MAENVIERVMSGIFEPQSGGGEGPTRAGAREAKRGCEEEVRRRKTGGGALDKVPEDQERFTGTAVSAGSNAGKNATADDDDDHNNHGYECEADHAAQQQRAKNAAERWAGQGLGLLKDGSVPKGWQAVEHALRELGAGAMRGALLGLSLKGALSLVMSLIKRKRTAPEALAAAMDADSRRFAAFVSAFIGTFRFVNAGMTASMGRDTPLNSGVAGGIAALTLMLDAPGRRKMFAMNLFVRSLDVLTKRLVRDGVLPYWKHFEAFMFGVTNIPIMFGFLFEPDILDRSYYKWILGMGNVTDEGLHATLRERRTALAEGRLFPHQPCSVGYHEGPCTVHCVKDWFLGLQRASKVYVSVHLISLILRYKKLGKDPLPQLVRTLVGFASSCAFLSTYVFCIKSSQCFLRNYRQIDSGWHAAVAGMLTSLSTFFERPSRVSELMLYCMPKALEGAFNYLNKRGYVSPVPYFDTMLFVFSMSVLCSSARIDFKSTYHASLCFVLGSKSPKTSPKQSPPKSKDNVQAEAEATAISNLANDTTAATISTTTKP</sequence>
<feature type="compositionally biased region" description="Low complexity" evidence="1">
    <location>
        <begin position="501"/>
        <end position="512"/>
    </location>
</feature>
<reference evidence="2 3" key="1">
    <citation type="submission" date="2017-12" db="EMBL/GenBank/DDBJ databases">
        <title>Sequencing, de novo assembly and annotation of complete genome of a new Thraustochytrid species, strain FCC1311.</title>
        <authorList>
            <person name="Sedici K."/>
            <person name="Godart F."/>
            <person name="Aiese Cigliano R."/>
            <person name="Sanseverino W."/>
            <person name="Barakat M."/>
            <person name="Ortet P."/>
            <person name="Marechal E."/>
            <person name="Cagnac O."/>
            <person name="Amato A."/>
        </authorList>
    </citation>
    <scope>NUCLEOTIDE SEQUENCE [LARGE SCALE GENOMIC DNA]</scope>
</reference>
<keyword evidence="2" id="KW-0812">Transmembrane</keyword>
<keyword evidence="3" id="KW-1185">Reference proteome</keyword>
<feature type="compositionally biased region" description="Basic and acidic residues" evidence="1">
    <location>
        <begin position="28"/>
        <end position="41"/>
    </location>
</feature>
<keyword evidence="2" id="KW-0472">Membrane</keyword>
<dbReference type="PANTHER" id="PTHR12459">
    <property type="entry name" value="TRANSMEMBRANE PROTEIN 135-RELATED"/>
    <property type="match status" value="1"/>
</dbReference>
<evidence type="ECO:0000313" key="2">
    <source>
        <dbReference type="EMBL" id="GBG27937.1"/>
    </source>
</evidence>
<dbReference type="EMBL" id="BEYU01000037">
    <property type="protein sequence ID" value="GBG27937.1"/>
    <property type="molecule type" value="Genomic_DNA"/>
</dbReference>
<organism evidence="2 3">
    <name type="scientific">Hondaea fermentalgiana</name>
    <dbReference type="NCBI Taxonomy" id="2315210"/>
    <lineage>
        <taxon>Eukaryota</taxon>
        <taxon>Sar</taxon>
        <taxon>Stramenopiles</taxon>
        <taxon>Bigyra</taxon>
        <taxon>Labyrinthulomycetes</taxon>
        <taxon>Thraustochytrida</taxon>
        <taxon>Thraustochytriidae</taxon>
        <taxon>Hondaea</taxon>
    </lineage>
</organism>
<dbReference type="AlphaFoldDB" id="A0A2R5GA89"/>
<proteinExistence type="predicted"/>